<keyword evidence="3" id="KW-1185">Reference proteome</keyword>
<feature type="compositionally biased region" description="Basic and acidic residues" evidence="1">
    <location>
        <begin position="1"/>
        <end position="19"/>
    </location>
</feature>
<sequence length="101" mass="10823">MFWPRDERGRGREGGREGDGGGGGSGGGYYYDEGVTVAMIGLVGDEDVMESACDPIQNRFVLATHCTYVIVIDAEVIENTNHGVDRLIEGCDGLQEAVRSP</sequence>
<name>A0A5B7GIW7_PORTR</name>
<proteinExistence type="predicted"/>
<protein>
    <submittedName>
        <fullName evidence="2">Uncharacterized protein</fullName>
    </submittedName>
</protein>
<evidence type="ECO:0000256" key="1">
    <source>
        <dbReference type="SAM" id="MobiDB-lite"/>
    </source>
</evidence>
<dbReference type="Proteomes" id="UP000324222">
    <property type="component" value="Unassembled WGS sequence"/>
</dbReference>
<comment type="caution">
    <text evidence="2">The sequence shown here is derived from an EMBL/GenBank/DDBJ whole genome shotgun (WGS) entry which is preliminary data.</text>
</comment>
<evidence type="ECO:0000313" key="2">
    <source>
        <dbReference type="EMBL" id="MPC57459.1"/>
    </source>
</evidence>
<reference evidence="2 3" key="1">
    <citation type="submission" date="2019-05" db="EMBL/GenBank/DDBJ databases">
        <title>Another draft genome of Portunus trituberculatus and its Hox gene families provides insights of decapod evolution.</title>
        <authorList>
            <person name="Jeong J.-H."/>
            <person name="Song I."/>
            <person name="Kim S."/>
            <person name="Choi T."/>
            <person name="Kim D."/>
            <person name="Ryu S."/>
            <person name="Kim W."/>
        </authorList>
    </citation>
    <scope>NUCLEOTIDE SEQUENCE [LARGE SCALE GENOMIC DNA]</scope>
    <source>
        <tissue evidence="2">Muscle</tissue>
    </source>
</reference>
<gene>
    <name evidence="2" type="ORF">E2C01_051439</name>
</gene>
<dbReference type="EMBL" id="VSRR010014802">
    <property type="protein sequence ID" value="MPC57459.1"/>
    <property type="molecule type" value="Genomic_DNA"/>
</dbReference>
<organism evidence="2 3">
    <name type="scientific">Portunus trituberculatus</name>
    <name type="common">Swimming crab</name>
    <name type="synonym">Neptunus trituberculatus</name>
    <dbReference type="NCBI Taxonomy" id="210409"/>
    <lineage>
        <taxon>Eukaryota</taxon>
        <taxon>Metazoa</taxon>
        <taxon>Ecdysozoa</taxon>
        <taxon>Arthropoda</taxon>
        <taxon>Crustacea</taxon>
        <taxon>Multicrustacea</taxon>
        <taxon>Malacostraca</taxon>
        <taxon>Eumalacostraca</taxon>
        <taxon>Eucarida</taxon>
        <taxon>Decapoda</taxon>
        <taxon>Pleocyemata</taxon>
        <taxon>Brachyura</taxon>
        <taxon>Eubrachyura</taxon>
        <taxon>Portunoidea</taxon>
        <taxon>Portunidae</taxon>
        <taxon>Portuninae</taxon>
        <taxon>Portunus</taxon>
    </lineage>
</organism>
<evidence type="ECO:0000313" key="3">
    <source>
        <dbReference type="Proteomes" id="UP000324222"/>
    </source>
</evidence>
<feature type="region of interest" description="Disordered" evidence="1">
    <location>
        <begin position="1"/>
        <end position="27"/>
    </location>
</feature>
<accession>A0A5B7GIW7</accession>
<dbReference type="AlphaFoldDB" id="A0A5B7GIW7"/>